<sequence length="561" mass="63259">MVRQQKKTDLKYFTLGVVLLILLNLLAGVFFTRFDFTAEKRFTISENSKQILKGIDEPVRITVFLEGNFPAGFKRLRNATADLLADFKAYSKSDMEIDFIDPTYGRNEQEQQEFFAYLYEKGLEPTNLSVKTEDGFSQKVIFPAALVSYKEESIPVKLLQSRMGLSPDEVLNNSIQNLEYAFISAIKKAASGGKPRVAFTEGHGELSDLQLQDAMKALSDGYEVGRIDLAQVTKEGLDKLNVLIVAKPNTAFSELEKIKIDQFLVKGGKVFFALDQVHAELDSMQRGLGEQLAFQRDLNLDDQLFKYGIRVNYDLIGDMNCAQIPMSIGNVGGQGQLQMVPWLFYPIIMPVSKHPLVRNLEGIKTEFISSIDTIASNHLQKTVLLETSPFNRVLQAPTLISLNMVEDVPDPEKFRSKPKAVCVLVEGKFSSVFKNRAIPEGYNSPLQPEAEKEGRMLVFSDGDMLKNQIAQDGSVYPLGFDRYTSQSFGNKTFLLNIVDYLTNDGDLISLRSKEIKLRLLDKGKLKEEKLKWQLINMLLPVGLLIIAGIFQHLYRKRKYAV</sequence>
<feature type="transmembrane region" description="Helical" evidence="1">
    <location>
        <begin position="12"/>
        <end position="31"/>
    </location>
</feature>
<dbReference type="NCBIfam" id="TIGR03521">
    <property type="entry name" value="GldG"/>
    <property type="match status" value="1"/>
</dbReference>
<accession>A0ABW4IEM9</accession>
<dbReference type="InterPro" id="IPR019863">
    <property type="entry name" value="Motility-assoc_ABC-rel_GldG"/>
</dbReference>
<dbReference type="InterPro" id="IPR055396">
    <property type="entry name" value="DUF7088"/>
</dbReference>
<protein>
    <submittedName>
        <fullName evidence="4">Gliding motility-associated ABC transporter substrate-binding protein GldG</fullName>
    </submittedName>
</protein>
<comment type="caution">
    <text evidence="4">The sequence shown here is derived from an EMBL/GenBank/DDBJ whole genome shotgun (WGS) entry which is preliminary data.</text>
</comment>
<reference evidence="5" key="1">
    <citation type="journal article" date="2019" name="Int. J. Syst. Evol. Microbiol.">
        <title>The Global Catalogue of Microorganisms (GCM) 10K type strain sequencing project: providing services to taxonomists for standard genome sequencing and annotation.</title>
        <authorList>
            <consortium name="The Broad Institute Genomics Platform"/>
            <consortium name="The Broad Institute Genome Sequencing Center for Infectious Disease"/>
            <person name="Wu L."/>
            <person name="Ma J."/>
        </authorList>
    </citation>
    <scope>NUCLEOTIDE SEQUENCE [LARGE SCALE GENOMIC DNA]</scope>
    <source>
        <strain evidence="5">CCUG 53762</strain>
    </source>
</reference>
<dbReference type="RefSeq" id="WP_379663600.1">
    <property type="nucleotide sequence ID" value="NZ_JBHUDG010000044.1"/>
</dbReference>
<dbReference type="InterPro" id="IPR019196">
    <property type="entry name" value="ABC_transp_unknown"/>
</dbReference>
<feature type="domain" description="ABC-type uncharacterised transport system" evidence="2">
    <location>
        <begin position="194"/>
        <end position="496"/>
    </location>
</feature>
<evidence type="ECO:0000259" key="2">
    <source>
        <dbReference type="Pfam" id="PF09822"/>
    </source>
</evidence>
<proteinExistence type="predicted"/>
<evidence type="ECO:0000256" key="1">
    <source>
        <dbReference type="SAM" id="Phobius"/>
    </source>
</evidence>
<feature type="transmembrane region" description="Helical" evidence="1">
    <location>
        <begin position="534"/>
        <end position="554"/>
    </location>
</feature>
<gene>
    <name evidence="4" type="primary">gldG</name>
    <name evidence="4" type="ORF">ACFSAH_15245</name>
</gene>
<keyword evidence="1" id="KW-0812">Transmembrane</keyword>
<keyword evidence="1" id="KW-0472">Membrane</keyword>
<organism evidence="4 5">
    <name type="scientific">Pseudopedobacter beijingensis</name>
    <dbReference type="NCBI Taxonomy" id="1207056"/>
    <lineage>
        <taxon>Bacteria</taxon>
        <taxon>Pseudomonadati</taxon>
        <taxon>Bacteroidota</taxon>
        <taxon>Sphingobacteriia</taxon>
        <taxon>Sphingobacteriales</taxon>
        <taxon>Sphingobacteriaceae</taxon>
        <taxon>Pseudopedobacter</taxon>
    </lineage>
</organism>
<dbReference type="EMBL" id="JBHUDG010000044">
    <property type="protein sequence ID" value="MFD1631231.1"/>
    <property type="molecule type" value="Genomic_DNA"/>
</dbReference>
<feature type="domain" description="DUF7088" evidence="3">
    <location>
        <begin position="39"/>
        <end position="148"/>
    </location>
</feature>
<dbReference type="Proteomes" id="UP001597118">
    <property type="component" value="Unassembled WGS sequence"/>
</dbReference>
<name>A0ABW4IEM9_9SPHI</name>
<evidence type="ECO:0000313" key="5">
    <source>
        <dbReference type="Proteomes" id="UP001597118"/>
    </source>
</evidence>
<dbReference type="Pfam" id="PF09822">
    <property type="entry name" value="ABC_transp_aux"/>
    <property type="match status" value="1"/>
</dbReference>
<keyword evidence="5" id="KW-1185">Reference proteome</keyword>
<evidence type="ECO:0000313" key="4">
    <source>
        <dbReference type="EMBL" id="MFD1631231.1"/>
    </source>
</evidence>
<dbReference type="Pfam" id="PF23357">
    <property type="entry name" value="DUF7088"/>
    <property type="match status" value="1"/>
</dbReference>
<evidence type="ECO:0000259" key="3">
    <source>
        <dbReference type="Pfam" id="PF23357"/>
    </source>
</evidence>
<keyword evidence="1" id="KW-1133">Transmembrane helix</keyword>